<keyword evidence="6" id="KW-0436">Ligase</keyword>
<dbReference type="Proteomes" id="UP000192758">
    <property type="component" value="Unassembled WGS sequence"/>
</dbReference>
<dbReference type="PROSITE" id="PS00028">
    <property type="entry name" value="ZINC_FINGER_C2H2_1"/>
    <property type="match status" value="1"/>
</dbReference>
<evidence type="ECO:0000313" key="7">
    <source>
        <dbReference type="Proteomes" id="UP000192758"/>
    </source>
</evidence>
<dbReference type="InterPro" id="IPR013083">
    <property type="entry name" value="Znf_RING/FYVE/PHD"/>
</dbReference>
<evidence type="ECO:0000259" key="5">
    <source>
        <dbReference type="PROSITE" id="PS50089"/>
    </source>
</evidence>
<dbReference type="InterPro" id="IPR017907">
    <property type="entry name" value="Znf_RING_CS"/>
</dbReference>
<name>A0A1W0E683_9MICR</name>
<dbReference type="PROSITE" id="PS00518">
    <property type="entry name" value="ZF_RING_1"/>
    <property type="match status" value="1"/>
</dbReference>
<dbReference type="GO" id="GO:0008270">
    <property type="term" value="F:zinc ion binding"/>
    <property type="evidence" value="ECO:0007669"/>
    <property type="project" value="UniProtKB-KW"/>
</dbReference>
<dbReference type="GO" id="GO:0016567">
    <property type="term" value="P:protein ubiquitination"/>
    <property type="evidence" value="ECO:0007669"/>
    <property type="project" value="TreeGrafter"/>
</dbReference>
<reference evidence="6 7" key="1">
    <citation type="journal article" date="2017" name="Environ. Microbiol.">
        <title>Decay of the glycolytic pathway and adaptation to intranuclear parasitism within Enterocytozoonidae microsporidia.</title>
        <authorList>
            <person name="Wiredu Boakye D."/>
            <person name="Jaroenlak P."/>
            <person name="Prachumwat A."/>
            <person name="Williams T.A."/>
            <person name="Bateman K.S."/>
            <person name="Itsathitphaisarn O."/>
            <person name="Sritunyalucksana K."/>
            <person name="Paszkiewicz K.H."/>
            <person name="Moore K.A."/>
            <person name="Stentiford G.D."/>
            <person name="Williams B.A."/>
        </authorList>
    </citation>
    <scope>NUCLEOTIDE SEQUENCE [LARGE SCALE GENOMIC DNA]</scope>
    <source>
        <strain evidence="6 7">TH1</strain>
    </source>
</reference>
<dbReference type="PANTHER" id="PTHR22938">
    <property type="entry name" value="ZINC FINGER PROTEIN 598"/>
    <property type="match status" value="1"/>
</dbReference>
<keyword evidence="2 4" id="KW-0863">Zinc-finger</keyword>
<feature type="domain" description="RING-type" evidence="5">
    <location>
        <begin position="6"/>
        <end position="46"/>
    </location>
</feature>
<dbReference type="AlphaFoldDB" id="A0A1W0E683"/>
<keyword evidence="7" id="KW-1185">Reference proteome</keyword>
<dbReference type="InterPro" id="IPR013087">
    <property type="entry name" value="Znf_C2H2_type"/>
</dbReference>
<keyword evidence="3" id="KW-0862">Zinc</keyword>
<keyword evidence="1" id="KW-0479">Metal-binding</keyword>
<dbReference type="SMART" id="SM00355">
    <property type="entry name" value="ZnF_C2H2"/>
    <property type="match status" value="3"/>
</dbReference>
<dbReference type="GO" id="GO:0043022">
    <property type="term" value="F:ribosome binding"/>
    <property type="evidence" value="ECO:0007669"/>
    <property type="project" value="TreeGrafter"/>
</dbReference>
<evidence type="ECO:0000256" key="2">
    <source>
        <dbReference type="ARBA" id="ARBA00022771"/>
    </source>
</evidence>
<dbReference type="InterPro" id="IPR001841">
    <property type="entry name" value="Znf_RING"/>
</dbReference>
<comment type="caution">
    <text evidence="6">The sequence shown here is derived from an EMBL/GenBank/DDBJ whole genome shotgun (WGS) entry which is preliminary data.</text>
</comment>
<organism evidence="6 7">
    <name type="scientific">Ecytonucleospora hepatopenaei</name>
    <dbReference type="NCBI Taxonomy" id="646526"/>
    <lineage>
        <taxon>Eukaryota</taxon>
        <taxon>Fungi</taxon>
        <taxon>Fungi incertae sedis</taxon>
        <taxon>Microsporidia</taxon>
        <taxon>Enterocytozoonidae</taxon>
        <taxon>Ecytonucleospora</taxon>
    </lineage>
</organism>
<dbReference type="GO" id="GO:0016874">
    <property type="term" value="F:ligase activity"/>
    <property type="evidence" value="ECO:0007669"/>
    <property type="project" value="UniProtKB-KW"/>
</dbReference>
<proteinExistence type="predicted"/>
<dbReference type="Gene3D" id="3.30.40.10">
    <property type="entry name" value="Zinc/RING finger domain, C3HC4 (zinc finger)"/>
    <property type="match status" value="1"/>
</dbReference>
<dbReference type="STRING" id="646526.A0A1W0E683"/>
<gene>
    <name evidence="6" type="ORF">EHP00_1407</name>
</gene>
<dbReference type="OrthoDB" id="2195875at2759"/>
<dbReference type="GO" id="GO:0061630">
    <property type="term" value="F:ubiquitin protein ligase activity"/>
    <property type="evidence" value="ECO:0007669"/>
    <property type="project" value="InterPro"/>
</dbReference>
<dbReference type="VEuPathDB" id="MicrosporidiaDB:EHP00_1407"/>
<dbReference type="PROSITE" id="PS50089">
    <property type="entry name" value="ZF_RING_2"/>
    <property type="match status" value="1"/>
</dbReference>
<dbReference type="SUPFAM" id="SSF57850">
    <property type="entry name" value="RING/U-box"/>
    <property type="match status" value="1"/>
</dbReference>
<evidence type="ECO:0000313" key="6">
    <source>
        <dbReference type="EMBL" id="OQS54760.1"/>
    </source>
</evidence>
<dbReference type="GO" id="GO:0072344">
    <property type="term" value="P:rescue of stalled ribosome"/>
    <property type="evidence" value="ECO:0007669"/>
    <property type="project" value="InterPro"/>
</dbReference>
<evidence type="ECO:0000256" key="4">
    <source>
        <dbReference type="PROSITE-ProRule" id="PRU00175"/>
    </source>
</evidence>
<sequence length="465" mass="54517">MSNDLCVICMENIVFKGVYDCGHFVCGRCACKFVFLYKDMKCSQCNKINDKITLYENEKVSLKNAISKKINTNLMHFDTNNCKKFASNLLEVRCKECFVKIENDVSSNDSKEGKYLNFIDKVSKINVKEKKKSVSESIIKHFIEKHKNKYLCKVCLDRNFEFWDEFTQFSFEEYKEHKKRSHSHCIFCDKIFFDLKDLKAHAGEKHQICTICTVIGKPHIYLKNYSDLIKHYNTEHFCCTEKRCVESHCFAFAHKSELWAHLQKIHQIKKDLHEIEIKKFVKNPEKMNLMDESVENHLANQNTNIKLLNPVLDKSIALIKSKKPNKKTENDELLGKIKSILALYIKTNIEEIPKQIFTLFTSSETSFDQNTNKISAQKLSLYAKDIEEILQRYMYRSNEKEVKTVVHNLLDFIFGSDPSSKVFLSKFKNEIRFPSFKKSDASPKEETIEKKNTFKIVDLSHKTKK</sequence>
<dbReference type="InterPro" id="IPR044288">
    <property type="entry name" value="ZNF598/HEL2"/>
</dbReference>
<accession>A0A1W0E683</accession>
<dbReference type="PANTHER" id="PTHR22938:SF0">
    <property type="entry name" value="E3 UBIQUITIN-PROTEIN LIGASE ZNF598"/>
    <property type="match status" value="1"/>
</dbReference>
<evidence type="ECO:0000256" key="1">
    <source>
        <dbReference type="ARBA" id="ARBA00022723"/>
    </source>
</evidence>
<dbReference type="EMBL" id="MNPJ01000017">
    <property type="protein sequence ID" value="OQS54760.1"/>
    <property type="molecule type" value="Genomic_DNA"/>
</dbReference>
<protein>
    <submittedName>
        <fullName evidence="6">Ubiquitin-protein ligase E3</fullName>
    </submittedName>
</protein>
<evidence type="ECO:0000256" key="3">
    <source>
        <dbReference type="ARBA" id="ARBA00022833"/>
    </source>
</evidence>